<name>A0A7C1FT03_THERO</name>
<evidence type="ECO:0000313" key="2">
    <source>
        <dbReference type="EMBL" id="HEF65970.1"/>
    </source>
</evidence>
<proteinExistence type="predicted"/>
<dbReference type="PANTHER" id="PTHR46387">
    <property type="entry name" value="POLYNUCLEOTIDYL TRANSFERASE, RIBONUCLEASE H-LIKE SUPERFAMILY PROTEIN"/>
    <property type="match status" value="1"/>
</dbReference>
<dbReference type="CDD" id="cd09279">
    <property type="entry name" value="RNase_HI_like"/>
    <property type="match status" value="1"/>
</dbReference>
<feature type="domain" description="RNase H type-1" evidence="1">
    <location>
        <begin position="7"/>
        <end position="140"/>
    </location>
</feature>
<comment type="caution">
    <text evidence="2">The sequence shown here is derived from an EMBL/GenBank/DDBJ whole genome shotgun (WGS) entry which is preliminary data.</text>
</comment>
<dbReference type="InterPro" id="IPR012337">
    <property type="entry name" value="RNaseH-like_sf"/>
</dbReference>
<reference evidence="2" key="1">
    <citation type="journal article" date="2020" name="mSystems">
        <title>Genome- and Community-Level Interaction Insights into Carbon Utilization and Element Cycling Functions of Hydrothermarchaeota in Hydrothermal Sediment.</title>
        <authorList>
            <person name="Zhou Z."/>
            <person name="Liu Y."/>
            <person name="Xu W."/>
            <person name="Pan J."/>
            <person name="Luo Z.H."/>
            <person name="Li M."/>
        </authorList>
    </citation>
    <scope>NUCLEOTIDE SEQUENCE [LARGE SCALE GENOMIC DNA]</scope>
    <source>
        <strain evidence="2">SpSt-222</strain>
    </source>
</reference>
<dbReference type="AlphaFoldDB" id="A0A7C1FT03"/>
<dbReference type="SUPFAM" id="SSF53098">
    <property type="entry name" value="Ribonuclease H-like"/>
    <property type="match status" value="1"/>
</dbReference>
<organism evidence="2">
    <name type="scientific">Thermomicrobium roseum</name>
    <dbReference type="NCBI Taxonomy" id="500"/>
    <lineage>
        <taxon>Bacteria</taxon>
        <taxon>Pseudomonadati</taxon>
        <taxon>Thermomicrobiota</taxon>
        <taxon>Thermomicrobia</taxon>
        <taxon>Thermomicrobiales</taxon>
        <taxon>Thermomicrobiaceae</taxon>
        <taxon>Thermomicrobium</taxon>
    </lineage>
</organism>
<protein>
    <submittedName>
        <fullName evidence="2">Ribonuclease HI family protein</fullName>
    </submittedName>
</protein>
<dbReference type="GO" id="GO:0004523">
    <property type="term" value="F:RNA-DNA hybrid ribonuclease activity"/>
    <property type="evidence" value="ECO:0007669"/>
    <property type="project" value="InterPro"/>
</dbReference>
<sequence length="140" mass="16198">MVEDITPPKRIVLIFDGGSRGNPGPAYGSYRLELPDLPPMDRSIEFEEPLTNNQAEYRTLLAALETLVELLEQRGTPTHGTILEIQTDSELVARQLSGVYKVRNPKLQPLYDRVRALLARFDHWEVHWQPREVIYRYFGH</sequence>
<evidence type="ECO:0000259" key="1">
    <source>
        <dbReference type="PROSITE" id="PS50879"/>
    </source>
</evidence>
<accession>A0A7C1FT03</accession>
<dbReference type="EMBL" id="DSJL01000011">
    <property type="protein sequence ID" value="HEF65970.1"/>
    <property type="molecule type" value="Genomic_DNA"/>
</dbReference>
<dbReference type="PROSITE" id="PS50879">
    <property type="entry name" value="RNASE_H_1"/>
    <property type="match status" value="1"/>
</dbReference>
<dbReference type="InterPro" id="IPR036397">
    <property type="entry name" value="RNaseH_sf"/>
</dbReference>
<dbReference type="PANTHER" id="PTHR46387:SF2">
    <property type="entry name" value="RIBONUCLEASE HI"/>
    <property type="match status" value="1"/>
</dbReference>
<dbReference type="Gene3D" id="3.30.420.10">
    <property type="entry name" value="Ribonuclease H-like superfamily/Ribonuclease H"/>
    <property type="match status" value="1"/>
</dbReference>
<gene>
    <name evidence="2" type="ORF">ENP47_10285</name>
</gene>
<dbReference type="GO" id="GO:0003676">
    <property type="term" value="F:nucleic acid binding"/>
    <property type="evidence" value="ECO:0007669"/>
    <property type="project" value="InterPro"/>
</dbReference>
<dbReference type="InterPro" id="IPR002156">
    <property type="entry name" value="RNaseH_domain"/>
</dbReference>
<dbReference type="Pfam" id="PF13456">
    <property type="entry name" value="RVT_3"/>
    <property type="match status" value="1"/>
</dbReference>